<evidence type="ECO:0000256" key="2">
    <source>
        <dbReference type="ARBA" id="ARBA00023015"/>
    </source>
</evidence>
<dbReference type="InterPro" id="IPR018060">
    <property type="entry name" value="HTH_AraC"/>
</dbReference>
<dbReference type="PANTHER" id="PTHR43547:SF2">
    <property type="entry name" value="HYBRID SIGNAL TRANSDUCTION HISTIDINE KINASE C"/>
    <property type="match status" value="1"/>
</dbReference>
<evidence type="ECO:0000256" key="4">
    <source>
        <dbReference type="ARBA" id="ARBA00023163"/>
    </source>
</evidence>
<dbReference type="PROSITE" id="PS00041">
    <property type="entry name" value="HTH_ARAC_FAMILY_1"/>
    <property type="match status" value="1"/>
</dbReference>
<name>A0A645CUU7_9ZZZZ</name>
<dbReference type="SUPFAM" id="SSF46689">
    <property type="entry name" value="Homeodomain-like"/>
    <property type="match status" value="2"/>
</dbReference>
<evidence type="ECO:0000256" key="1">
    <source>
        <dbReference type="ARBA" id="ARBA00022553"/>
    </source>
</evidence>
<dbReference type="Gene3D" id="1.10.10.60">
    <property type="entry name" value="Homeodomain-like"/>
    <property type="match status" value="2"/>
</dbReference>
<feature type="domain" description="HTH araC/xylS-type" evidence="5">
    <location>
        <begin position="134"/>
        <end position="233"/>
    </location>
</feature>
<dbReference type="Pfam" id="PF00072">
    <property type="entry name" value="Response_reg"/>
    <property type="match status" value="1"/>
</dbReference>
<dbReference type="InterPro" id="IPR020449">
    <property type="entry name" value="Tscrpt_reg_AraC-type_HTH"/>
</dbReference>
<dbReference type="InterPro" id="IPR001789">
    <property type="entry name" value="Sig_transdc_resp-reg_receiver"/>
</dbReference>
<dbReference type="SMART" id="SM00448">
    <property type="entry name" value="REC"/>
    <property type="match status" value="1"/>
</dbReference>
<dbReference type="SUPFAM" id="SSF52172">
    <property type="entry name" value="CheY-like"/>
    <property type="match status" value="1"/>
</dbReference>
<dbReference type="PROSITE" id="PS01124">
    <property type="entry name" value="HTH_ARAC_FAMILY_2"/>
    <property type="match status" value="1"/>
</dbReference>
<dbReference type="InterPro" id="IPR018062">
    <property type="entry name" value="HTH_AraC-typ_CS"/>
</dbReference>
<feature type="domain" description="Response regulatory" evidence="6">
    <location>
        <begin position="1"/>
        <end position="102"/>
    </location>
</feature>
<evidence type="ECO:0000313" key="7">
    <source>
        <dbReference type="EMBL" id="MPM80659.1"/>
    </source>
</evidence>
<evidence type="ECO:0000259" key="6">
    <source>
        <dbReference type="PROSITE" id="PS50110"/>
    </source>
</evidence>
<dbReference type="PRINTS" id="PR00032">
    <property type="entry name" value="HTHARAC"/>
</dbReference>
<dbReference type="Gene3D" id="3.40.50.2300">
    <property type="match status" value="1"/>
</dbReference>
<keyword evidence="4" id="KW-0804">Transcription</keyword>
<dbReference type="Pfam" id="PF12833">
    <property type="entry name" value="HTH_18"/>
    <property type="match status" value="1"/>
</dbReference>
<keyword evidence="1" id="KW-0597">Phosphoprotein</keyword>
<dbReference type="GO" id="GO:0000155">
    <property type="term" value="F:phosphorelay sensor kinase activity"/>
    <property type="evidence" value="ECO:0007669"/>
    <property type="project" value="TreeGrafter"/>
</dbReference>
<dbReference type="PROSITE" id="PS50110">
    <property type="entry name" value="RESPONSE_REGULATORY"/>
    <property type="match status" value="1"/>
</dbReference>
<gene>
    <name evidence="7" type="primary">rhaS_94</name>
    <name evidence="7" type="ORF">SDC9_127709</name>
</gene>
<dbReference type="GO" id="GO:0003700">
    <property type="term" value="F:DNA-binding transcription factor activity"/>
    <property type="evidence" value="ECO:0007669"/>
    <property type="project" value="InterPro"/>
</dbReference>
<dbReference type="PANTHER" id="PTHR43547">
    <property type="entry name" value="TWO-COMPONENT HISTIDINE KINASE"/>
    <property type="match status" value="1"/>
</dbReference>
<protein>
    <submittedName>
        <fullName evidence="7">HTH-type transcriptional activator RhaS</fullName>
    </submittedName>
</protein>
<evidence type="ECO:0000256" key="3">
    <source>
        <dbReference type="ARBA" id="ARBA00023125"/>
    </source>
</evidence>
<comment type="caution">
    <text evidence="7">The sequence shown here is derived from an EMBL/GenBank/DDBJ whole genome shotgun (WGS) entry which is preliminary data.</text>
</comment>
<dbReference type="EMBL" id="VSSQ01030220">
    <property type="protein sequence ID" value="MPM80659.1"/>
    <property type="molecule type" value="Genomic_DNA"/>
</dbReference>
<dbReference type="InterPro" id="IPR009057">
    <property type="entry name" value="Homeodomain-like_sf"/>
</dbReference>
<reference evidence="7" key="1">
    <citation type="submission" date="2019-08" db="EMBL/GenBank/DDBJ databases">
        <authorList>
            <person name="Kucharzyk K."/>
            <person name="Murdoch R.W."/>
            <person name="Higgins S."/>
            <person name="Loffler F."/>
        </authorList>
    </citation>
    <scope>NUCLEOTIDE SEQUENCE</scope>
</reference>
<dbReference type="SMART" id="SM00342">
    <property type="entry name" value="HTH_ARAC"/>
    <property type="match status" value="1"/>
</dbReference>
<keyword evidence="2" id="KW-0805">Transcription regulation</keyword>
<keyword evidence="3" id="KW-0238">DNA-binding</keyword>
<organism evidence="7">
    <name type="scientific">bioreactor metagenome</name>
    <dbReference type="NCBI Taxonomy" id="1076179"/>
    <lineage>
        <taxon>unclassified sequences</taxon>
        <taxon>metagenomes</taxon>
        <taxon>ecological metagenomes</taxon>
    </lineage>
</organism>
<evidence type="ECO:0000259" key="5">
    <source>
        <dbReference type="PROSITE" id="PS01124"/>
    </source>
</evidence>
<dbReference type="AlphaFoldDB" id="A0A645CUU7"/>
<dbReference type="GO" id="GO:0043565">
    <property type="term" value="F:sequence-specific DNA binding"/>
    <property type="evidence" value="ECO:0007669"/>
    <property type="project" value="InterPro"/>
</dbReference>
<proteinExistence type="predicted"/>
<sequence length="244" mass="28368">MKESLSGYYRIREARNGREAWEMIPDLQPDLIISDVMMPEMDGTELCSIVKNDVRTSHIPLILLTARTAEEHKLEGLEIGADDYITKPFNFEILSLRIKKMLEFREVRRSKFTKQIDPEPSEITITPLDEKLIKKAIVYVENNISRSELSVEELSRELGMSRVHLYKKLIHITGKSPVEFIRTLRLKRAAQLLRESQMNISEIAYEVGFNNPKYFSKYFKDEFGILPSAYMAEMKKEPGNHLIL</sequence>
<accession>A0A645CUU7</accession>
<dbReference type="InterPro" id="IPR011006">
    <property type="entry name" value="CheY-like_superfamily"/>
</dbReference>